<evidence type="ECO:0000256" key="2">
    <source>
        <dbReference type="ARBA" id="ARBA00022741"/>
    </source>
</evidence>
<keyword evidence="6" id="KW-1185">Reference proteome</keyword>
<dbReference type="OrthoDB" id="9766019at2"/>
<dbReference type="InterPro" id="IPR029047">
    <property type="entry name" value="HSP70_peptide-bd_sf"/>
</dbReference>
<evidence type="ECO:0000256" key="1">
    <source>
        <dbReference type="ARBA" id="ARBA00007381"/>
    </source>
</evidence>
<evidence type="ECO:0000313" key="6">
    <source>
        <dbReference type="Proteomes" id="UP000002030"/>
    </source>
</evidence>
<dbReference type="Gene3D" id="3.90.640.10">
    <property type="entry name" value="Actin, Chain A, domain 4"/>
    <property type="match status" value="1"/>
</dbReference>
<dbReference type="Pfam" id="PF00012">
    <property type="entry name" value="HSP70"/>
    <property type="match status" value="2"/>
</dbReference>
<comment type="similarity">
    <text evidence="1 4">Belongs to the heat shock protein 70 family.</text>
</comment>
<dbReference type="eggNOG" id="COG0443">
    <property type="taxonomic scope" value="Bacteria"/>
</dbReference>
<proteinExistence type="inferred from homology"/>
<dbReference type="AlphaFoldDB" id="D1B9B0"/>
<dbReference type="Gene3D" id="3.30.420.40">
    <property type="match status" value="2"/>
</dbReference>
<dbReference type="Proteomes" id="UP000002030">
    <property type="component" value="Chromosome"/>
</dbReference>
<dbReference type="InterPro" id="IPR043129">
    <property type="entry name" value="ATPase_NBD"/>
</dbReference>
<name>D1B9B0_THEAS</name>
<dbReference type="KEGG" id="tai:Taci_0627"/>
<dbReference type="GO" id="GO:0005524">
    <property type="term" value="F:ATP binding"/>
    <property type="evidence" value="ECO:0007669"/>
    <property type="project" value="UniProtKB-KW"/>
</dbReference>
<dbReference type="InterPro" id="IPR018181">
    <property type="entry name" value="Heat_shock_70_CS"/>
</dbReference>
<sequence>MREPVIGIDLGTRYSLVSYCPPDGGPRILTNRWGKTRTPSYVAFRDGRFLCGEDALRGVPLSGDVWWDVKRKLGSDWVVRCGGRAYGAEDLLSHLLCLLREDAEAALGRFVTSAVITVPAHFGFPERGALYRAAKGAGFDFVRLINEPTAAALSVASDGRFLILDFGGGTLDISVLEGEDGVFQVLDSLGRKDLGGYDLDRRLAVWIWRCLGHVPMDEVDPRWIMVLREAEQIKIALSDVQAVEWVPPAGFGCEGTIRITREDLEGIISPAIDEVVRLAERLFRRHSPDRLVVVGGSGRIPLLRQRLSQRVGQIEHLKVCPDEAVVLGASLFARQCGERLLIDVLSSSVGVVLRDGCVQTLVQRGTPLPAEASVSIGAESLMSGSIDLVQGEGAMRDPRGSRVIYRVDVPDGYRGDVRLSVVVDTGGLLRVKVVGSGWSASRVVDLTLSGGAVPFDLEREIRERQSRLVGISSALSPALQDRLSSLLGKVRRVGALGNDGLSMEALEVFDRLMLDMERVLGGEP</sequence>
<organism evidence="5 6">
    <name type="scientific">Thermanaerovibrio acidaminovorans (strain ATCC 49978 / DSM 6589 / Su883)</name>
    <name type="common">Selenomonas acidaminovorans</name>
    <dbReference type="NCBI Taxonomy" id="525903"/>
    <lineage>
        <taxon>Bacteria</taxon>
        <taxon>Thermotogati</taxon>
        <taxon>Synergistota</taxon>
        <taxon>Synergistia</taxon>
        <taxon>Synergistales</taxon>
        <taxon>Synergistaceae</taxon>
        <taxon>Thermanaerovibrio</taxon>
    </lineage>
</organism>
<dbReference type="InterPro" id="IPR013126">
    <property type="entry name" value="Hsp_70_fam"/>
</dbReference>
<dbReference type="RefSeq" id="WP_012869379.1">
    <property type="nucleotide sequence ID" value="NC_013522.1"/>
</dbReference>
<evidence type="ECO:0000256" key="4">
    <source>
        <dbReference type="RuleBase" id="RU003322"/>
    </source>
</evidence>
<dbReference type="PANTHER" id="PTHR19375">
    <property type="entry name" value="HEAT SHOCK PROTEIN 70KDA"/>
    <property type="match status" value="1"/>
</dbReference>
<dbReference type="EMBL" id="CP001818">
    <property type="protein sequence ID" value="ACZ18863.1"/>
    <property type="molecule type" value="Genomic_DNA"/>
</dbReference>
<dbReference type="SUPFAM" id="SSF100920">
    <property type="entry name" value="Heat shock protein 70kD (HSP70), peptide-binding domain"/>
    <property type="match status" value="1"/>
</dbReference>
<dbReference type="SUPFAM" id="SSF53067">
    <property type="entry name" value="Actin-like ATPase domain"/>
    <property type="match status" value="2"/>
</dbReference>
<keyword evidence="2 4" id="KW-0547">Nucleotide-binding</keyword>
<dbReference type="STRING" id="525903.Taci_0627"/>
<dbReference type="Gene3D" id="2.60.34.10">
    <property type="entry name" value="Substrate Binding Domain Of DNAk, Chain A, domain 1"/>
    <property type="match status" value="1"/>
</dbReference>
<accession>D1B9B0</accession>
<dbReference type="PROSITE" id="PS00329">
    <property type="entry name" value="HSP70_2"/>
    <property type="match status" value="1"/>
</dbReference>
<keyword evidence="5" id="KW-0346">Stress response</keyword>
<dbReference type="PRINTS" id="PR00301">
    <property type="entry name" value="HEATSHOCK70"/>
</dbReference>
<reference evidence="5 6" key="1">
    <citation type="journal article" date="2009" name="Stand. Genomic Sci.">
        <title>Complete genome sequence of Thermanaerovibrio acidaminovorans type strain (Su883).</title>
        <authorList>
            <person name="Chovatia M."/>
            <person name="Sikorski J."/>
            <person name="Schroder M."/>
            <person name="Lapidus A."/>
            <person name="Nolan M."/>
            <person name="Tice H."/>
            <person name="Glavina Del Rio T."/>
            <person name="Copeland A."/>
            <person name="Cheng J.F."/>
            <person name="Lucas S."/>
            <person name="Chen F."/>
            <person name="Bruce D."/>
            <person name="Goodwin L."/>
            <person name="Pitluck S."/>
            <person name="Ivanova N."/>
            <person name="Mavromatis K."/>
            <person name="Ovchinnikova G."/>
            <person name="Pati A."/>
            <person name="Chen A."/>
            <person name="Palaniappan K."/>
            <person name="Land M."/>
            <person name="Hauser L."/>
            <person name="Chang Y.J."/>
            <person name="Jeffries C.D."/>
            <person name="Chain P."/>
            <person name="Saunders E."/>
            <person name="Detter J.C."/>
            <person name="Brettin T."/>
            <person name="Rohde M."/>
            <person name="Goker M."/>
            <person name="Spring S."/>
            <person name="Bristow J."/>
            <person name="Markowitz V."/>
            <person name="Hugenholtz P."/>
            <person name="Kyrpides N.C."/>
            <person name="Klenk H.P."/>
            <person name="Eisen J.A."/>
        </authorList>
    </citation>
    <scope>NUCLEOTIDE SEQUENCE [LARGE SCALE GENOMIC DNA]</scope>
    <source>
        <strain evidence="6">ATCC 49978 / DSM 6589 / Su883</strain>
    </source>
</reference>
<evidence type="ECO:0000256" key="3">
    <source>
        <dbReference type="ARBA" id="ARBA00022840"/>
    </source>
</evidence>
<protein>
    <submittedName>
        <fullName evidence="5">Heat shock protein 70</fullName>
    </submittedName>
</protein>
<dbReference type="GO" id="GO:0140662">
    <property type="term" value="F:ATP-dependent protein folding chaperone"/>
    <property type="evidence" value="ECO:0007669"/>
    <property type="project" value="InterPro"/>
</dbReference>
<dbReference type="FunFam" id="3.30.420.40:FF:000028">
    <property type="entry name" value="heat shock 70 kDa protein-like"/>
    <property type="match status" value="1"/>
</dbReference>
<dbReference type="PATRIC" id="fig|525903.6.peg.633"/>
<dbReference type="EnsemblBacteria" id="ACZ18863">
    <property type="protein sequence ID" value="ACZ18863"/>
    <property type="gene ID" value="Taci_0627"/>
</dbReference>
<evidence type="ECO:0000313" key="5">
    <source>
        <dbReference type="EMBL" id="ACZ18863.1"/>
    </source>
</evidence>
<dbReference type="HOGENOM" id="CLU_005965_2_4_0"/>
<gene>
    <name evidence="5" type="ordered locus">Taci_0627</name>
</gene>
<keyword evidence="3 4" id="KW-0067">ATP-binding</keyword>